<evidence type="ECO:0000256" key="4">
    <source>
        <dbReference type="ARBA" id="ARBA00048488"/>
    </source>
</evidence>
<dbReference type="EMBL" id="PUHR01000071">
    <property type="protein sequence ID" value="KAG0668317.1"/>
    <property type="molecule type" value="Genomic_DNA"/>
</dbReference>
<dbReference type="GO" id="GO:0006979">
    <property type="term" value="P:response to oxidative stress"/>
    <property type="evidence" value="ECO:0007669"/>
    <property type="project" value="InterPro"/>
</dbReference>
<evidence type="ECO:0000256" key="5">
    <source>
        <dbReference type="RuleBase" id="RU365044"/>
    </source>
</evidence>
<dbReference type="GO" id="GO:0030091">
    <property type="term" value="P:protein repair"/>
    <property type="evidence" value="ECO:0007669"/>
    <property type="project" value="InterPro"/>
</dbReference>
<comment type="cofactor">
    <cofactor evidence="5">
        <name>Zn(2+)</name>
        <dbReference type="ChEBI" id="CHEBI:29105"/>
    </cofactor>
    <text evidence="5">Binds 1 zinc ion per subunit.</text>
</comment>
<dbReference type="InterPro" id="IPR002579">
    <property type="entry name" value="Met_Sox_Rdtase_MsrB_dom"/>
</dbReference>
<dbReference type="SUPFAM" id="SSF51316">
    <property type="entry name" value="Mss4-like"/>
    <property type="match status" value="1"/>
</dbReference>
<keyword evidence="5" id="KW-0862">Zinc</keyword>
<dbReference type="GO" id="GO:0033743">
    <property type="term" value="F:peptide-methionine (R)-S-oxide reductase activity"/>
    <property type="evidence" value="ECO:0007669"/>
    <property type="project" value="UniProtKB-EC"/>
</dbReference>
<dbReference type="OrthoDB" id="44061at2759"/>
<evidence type="ECO:0000259" key="6">
    <source>
        <dbReference type="PROSITE" id="PS51790"/>
    </source>
</evidence>
<protein>
    <recommendedName>
        <fullName evidence="2 5">Peptide-methionine (R)-S-oxide reductase</fullName>
        <ecNumber evidence="2 5">1.8.4.12</ecNumber>
    </recommendedName>
</protein>
<dbReference type="InterPro" id="IPR011057">
    <property type="entry name" value="Mss4-like_sf"/>
</dbReference>
<evidence type="ECO:0000256" key="1">
    <source>
        <dbReference type="ARBA" id="ARBA00007174"/>
    </source>
</evidence>
<proteinExistence type="inferred from homology"/>
<organism evidence="7 8">
    <name type="scientific">Maudiozyma exigua</name>
    <name type="common">Yeast</name>
    <name type="synonym">Kazachstania exigua</name>
    <dbReference type="NCBI Taxonomy" id="34358"/>
    <lineage>
        <taxon>Eukaryota</taxon>
        <taxon>Fungi</taxon>
        <taxon>Dikarya</taxon>
        <taxon>Ascomycota</taxon>
        <taxon>Saccharomycotina</taxon>
        <taxon>Saccharomycetes</taxon>
        <taxon>Saccharomycetales</taxon>
        <taxon>Saccharomycetaceae</taxon>
        <taxon>Maudiozyma</taxon>
    </lineage>
</organism>
<keyword evidence="8" id="KW-1185">Reference proteome</keyword>
<reference evidence="7 8" key="1">
    <citation type="submission" date="2020-11" db="EMBL/GenBank/DDBJ databases">
        <title>Kefir isolates.</title>
        <authorList>
            <person name="Marcisauskas S."/>
            <person name="Kim Y."/>
            <person name="Blasche S."/>
        </authorList>
    </citation>
    <scope>NUCLEOTIDE SEQUENCE [LARGE SCALE GENOMIC DNA]</scope>
    <source>
        <strain evidence="7 8">OG2</strain>
    </source>
</reference>
<dbReference type="Proteomes" id="UP000750334">
    <property type="component" value="Unassembled WGS sequence"/>
</dbReference>
<dbReference type="EC" id="1.8.4.12" evidence="2 5"/>
<dbReference type="PANTHER" id="PTHR10173:SF52">
    <property type="entry name" value="METHIONINE-R-SULFOXIDE REDUCTASE B1"/>
    <property type="match status" value="1"/>
</dbReference>
<dbReference type="GO" id="GO:0005737">
    <property type="term" value="C:cytoplasm"/>
    <property type="evidence" value="ECO:0007669"/>
    <property type="project" value="TreeGrafter"/>
</dbReference>
<gene>
    <name evidence="7" type="primary">MXR2</name>
    <name evidence="7" type="ORF">C6P45_004825</name>
</gene>
<accession>A0A9P7BBG9</accession>
<dbReference type="Gene3D" id="2.170.150.20">
    <property type="entry name" value="Peptide methionine sulfoxide reductase"/>
    <property type="match status" value="1"/>
</dbReference>
<dbReference type="AlphaFoldDB" id="A0A9P7BBG9"/>
<comment type="similarity">
    <text evidence="1 5">Belongs to the MsrB Met sulfoxide reductase family.</text>
</comment>
<keyword evidence="5" id="KW-0479">Metal-binding</keyword>
<comment type="caution">
    <text evidence="7">The sequence shown here is derived from an EMBL/GenBank/DDBJ whole genome shotgun (WGS) entry which is preliminary data.</text>
</comment>
<dbReference type="PROSITE" id="PS51790">
    <property type="entry name" value="MSRB"/>
    <property type="match status" value="1"/>
</dbReference>
<keyword evidence="3 5" id="KW-0560">Oxidoreductase</keyword>
<evidence type="ECO:0000313" key="7">
    <source>
        <dbReference type="EMBL" id="KAG0668317.1"/>
    </source>
</evidence>
<comment type="catalytic activity">
    <reaction evidence="4 5">
        <text>L-methionyl-[protein] + [thioredoxin]-disulfide + H2O = L-methionyl-(R)-S-oxide-[protein] + [thioredoxin]-dithiol</text>
        <dbReference type="Rhea" id="RHEA:24164"/>
        <dbReference type="Rhea" id="RHEA-COMP:10698"/>
        <dbReference type="Rhea" id="RHEA-COMP:10700"/>
        <dbReference type="Rhea" id="RHEA-COMP:12313"/>
        <dbReference type="Rhea" id="RHEA-COMP:12314"/>
        <dbReference type="ChEBI" id="CHEBI:15377"/>
        <dbReference type="ChEBI" id="CHEBI:16044"/>
        <dbReference type="ChEBI" id="CHEBI:29950"/>
        <dbReference type="ChEBI" id="CHEBI:45764"/>
        <dbReference type="ChEBI" id="CHEBI:50058"/>
        <dbReference type="EC" id="1.8.4.12"/>
    </reaction>
</comment>
<dbReference type="GO" id="GO:0046872">
    <property type="term" value="F:metal ion binding"/>
    <property type="evidence" value="ECO:0007669"/>
    <property type="project" value="UniProtKB-KW"/>
</dbReference>
<dbReference type="PANTHER" id="PTHR10173">
    <property type="entry name" value="METHIONINE SULFOXIDE REDUCTASE"/>
    <property type="match status" value="1"/>
</dbReference>
<dbReference type="NCBIfam" id="TIGR00357">
    <property type="entry name" value="peptide-methionine (R)-S-oxide reductase MsrB"/>
    <property type="match status" value="1"/>
</dbReference>
<evidence type="ECO:0000256" key="3">
    <source>
        <dbReference type="ARBA" id="ARBA00023002"/>
    </source>
</evidence>
<dbReference type="Pfam" id="PF01641">
    <property type="entry name" value="SelR"/>
    <property type="match status" value="1"/>
</dbReference>
<evidence type="ECO:0000256" key="2">
    <source>
        <dbReference type="ARBA" id="ARBA00012499"/>
    </source>
</evidence>
<dbReference type="InterPro" id="IPR028427">
    <property type="entry name" value="Met_Sox_Rdtase_MsrB"/>
</dbReference>
<name>A0A9P7BBG9_MAUEX</name>
<evidence type="ECO:0000313" key="8">
    <source>
        <dbReference type="Proteomes" id="UP000750334"/>
    </source>
</evidence>
<feature type="domain" description="MsrB" evidence="6">
    <location>
        <begin position="41"/>
        <end position="169"/>
    </location>
</feature>
<sequence>MSYPFCLRFLTVSTLLNRTLLQQKRTISFTYSFNKMPSKSAATWNPNLTTEQLHVLRDKGTERPGTGLYLNNKENGVYHCANCDAPIYSSQSKFDSACGWPAFNQEITNDALTYHTDNSLGMERTEICCAKCGGHMGHVFKGEGWDKLLGLPKDERHCVNSASLEFKKE</sequence>